<proteinExistence type="predicted"/>
<gene>
    <name evidence="2" type="ORF">M9Y10_011576</name>
</gene>
<protein>
    <submittedName>
        <fullName evidence="2">Uncharacterized protein</fullName>
    </submittedName>
</protein>
<evidence type="ECO:0000313" key="3">
    <source>
        <dbReference type="Proteomes" id="UP001470230"/>
    </source>
</evidence>
<feature type="signal peptide" evidence="1">
    <location>
        <begin position="1"/>
        <end position="20"/>
    </location>
</feature>
<reference evidence="2 3" key="1">
    <citation type="submission" date="2024-04" db="EMBL/GenBank/DDBJ databases">
        <title>Tritrichomonas musculus Genome.</title>
        <authorList>
            <person name="Alves-Ferreira E."/>
            <person name="Grigg M."/>
            <person name="Lorenzi H."/>
            <person name="Galac M."/>
        </authorList>
    </citation>
    <scope>NUCLEOTIDE SEQUENCE [LARGE SCALE GENOMIC DNA]</scope>
    <source>
        <strain evidence="2 3">EAF2021</strain>
    </source>
</reference>
<keyword evidence="3" id="KW-1185">Reference proteome</keyword>
<evidence type="ECO:0000256" key="1">
    <source>
        <dbReference type="SAM" id="SignalP"/>
    </source>
</evidence>
<accession>A0ABR2ILF1</accession>
<organism evidence="2 3">
    <name type="scientific">Tritrichomonas musculus</name>
    <dbReference type="NCBI Taxonomy" id="1915356"/>
    <lineage>
        <taxon>Eukaryota</taxon>
        <taxon>Metamonada</taxon>
        <taxon>Parabasalia</taxon>
        <taxon>Tritrichomonadida</taxon>
        <taxon>Tritrichomonadidae</taxon>
        <taxon>Tritrichomonas</taxon>
    </lineage>
</organism>
<sequence>MKIFAAISLLIFFDIFPCLGFGIPFDSNHCKRKCESLFSDSPTKKSLCLGTCSNGFFEREKIIYKNNNNNGDSMSKCLANCSKNVNSATDFKVWTKCRKSCLSLSSHNKENNRNNYIFFEPDECNAECDRYWKGTVHWEPCQNQCQTFASKYSAPNMENNKGNENDIPPPNPQKAIIYDIW</sequence>
<comment type="caution">
    <text evidence="2">The sequence shown here is derived from an EMBL/GenBank/DDBJ whole genome shotgun (WGS) entry which is preliminary data.</text>
</comment>
<evidence type="ECO:0000313" key="2">
    <source>
        <dbReference type="EMBL" id="KAK8863885.1"/>
    </source>
</evidence>
<keyword evidence="1" id="KW-0732">Signal</keyword>
<dbReference type="Proteomes" id="UP001470230">
    <property type="component" value="Unassembled WGS sequence"/>
</dbReference>
<feature type="chain" id="PRO_5045909167" evidence="1">
    <location>
        <begin position="21"/>
        <end position="181"/>
    </location>
</feature>
<name>A0ABR2ILF1_9EUKA</name>
<dbReference type="EMBL" id="JAPFFF010000017">
    <property type="protein sequence ID" value="KAK8863885.1"/>
    <property type="molecule type" value="Genomic_DNA"/>
</dbReference>